<comment type="caution">
    <text evidence="1">The sequence shown here is derived from an EMBL/GenBank/DDBJ whole genome shotgun (WGS) entry which is preliminary data.</text>
</comment>
<dbReference type="AlphaFoldDB" id="A0A9W8ZQ43"/>
<name>A0A9W8ZQ43_9PLEO</name>
<dbReference type="Proteomes" id="UP001140510">
    <property type="component" value="Unassembled WGS sequence"/>
</dbReference>
<accession>A0A9W8ZQ43</accession>
<keyword evidence="2" id="KW-1185">Reference proteome</keyword>
<sequence>MSHSRHATPYTPSDHILPLSTTMVNIQVGGGANGTELVIYEDLLVARSHVLRRAFRWRQQQEPQERYAKGRDQWYEELHRRDEEK</sequence>
<proteinExistence type="predicted"/>
<evidence type="ECO:0000313" key="2">
    <source>
        <dbReference type="Proteomes" id="UP001140510"/>
    </source>
</evidence>
<dbReference type="EMBL" id="JAPEVA010000002">
    <property type="protein sequence ID" value="KAJ4412642.1"/>
    <property type="molecule type" value="Genomic_DNA"/>
</dbReference>
<protein>
    <submittedName>
        <fullName evidence="1">Uncharacterized protein</fullName>
    </submittedName>
</protein>
<reference evidence="1" key="1">
    <citation type="submission" date="2022-10" db="EMBL/GenBank/DDBJ databases">
        <title>Tapping the CABI collections for fungal endophytes: first genome assemblies for Collariella, Neodidymelliopsis, Ascochyta clinopodiicola, Didymella pomorum, Didymosphaeria variabile, Neocosmospora piperis and Neocucurbitaria cava.</title>
        <authorList>
            <person name="Hill R."/>
        </authorList>
    </citation>
    <scope>NUCLEOTIDE SEQUENCE</scope>
    <source>
        <strain evidence="1">IMI 355091</strain>
    </source>
</reference>
<organism evidence="1 2">
    <name type="scientific">Didymella pomorum</name>
    <dbReference type="NCBI Taxonomy" id="749634"/>
    <lineage>
        <taxon>Eukaryota</taxon>
        <taxon>Fungi</taxon>
        <taxon>Dikarya</taxon>
        <taxon>Ascomycota</taxon>
        <taxon>Pezizomycotina</taxon>
        <taxon>Dothideomycetes</taxon>
        <taxon>Pleosporomycetidae</taxon>
        <taxon>Pleosporales</taxon>
        <taxon>Pleosporineae</taxon>
        <taxon>Didymellaceae</taxon>
        <taxon>Didymella</taxon>
    </lineage>
</organism>
<evidence type="ECO:0000313" key="1">
    <source>
        <dbReference type="EMBL" id="KAJ4412642.1"/>
    </source>
</evidence>
<gene>
    <name evidence="1" type="ORF">N0V91_000403</name>
</gene>